<sequence>MTTLKNIISSYVDKPHSAKDKKDLKNLLEQENNITLLEYLGQEYFPDTEVSIPIYERILELKPNNIETIISIGSLFWLDGEYDESQKRLEIVKKMDPERVDVMGFEALITSNLYKKIELYKKILKKDPTSENALALLKQTESQIKEEGGWKLVNGLPILYLKS</sequence>
<evidence type="ECO:0008006" key="3">
    <source>
        <dbReference type="Google" id="ProtNLM"/>
    </source>
</evidence>
<dbReference type="Proteomes" id="UP000654482">
    <property type="component" value="Unassembled WGS sequence"/>
</dbReference>
<dbReference type="Gene3D" id="1.25.40.10">
    <property type="entry name" value="Tetratricopeptide repeat domain"/>
    <property type="match status" value="1"/>
</dbReference>
<dbReference type="EMBL" id="JADEWZ010000042">
    <property type="protein sequence ID" value="MBE9118296.1"/>
    <property type="molecule type" value="Genomic_DNA"/>
</dbReference>
<dbReference type="SUPFAM" id="SSF48452">
    <property type="entry name" value="TPR-like"/>
    <property type="match status" value="1"/>
</dbReference>
<evidence type="ECO:0000313" key="2">
    <source>
        <dbReference type="Proteomes" id="UP000654482"/>
    </source>
</evidence>
<dbReference type="AlphaFoldDB" id="A0A8J7DZ75"/>
<proteinExistence type="predicted"/>
<reference evidence="1" key="1">
    <citation type="submission" date="2020-10" db="EMBL/GenBank/DDBJ databases">
        <authorList>
            <person name="Castelo-Branco R."/>
            <person name="Eusebio N."/>
            <person name="Adriana R."/>
            <person name="Vieira A."/>
            <person name="Brugerolle De Fraissinette N."/>
            <person name="Rezende De Castro R."/>
            <person name="Schneider M.P."/>
            <person name="Vasconcelos V."/>
            <person name="Leao P.N."/>
        </authorList>
    </citation>
    <scope>NUCLEOTIDE SEQUENCE</scope>
    <source>
        <strain evidence="1">LEGE 07157</strain>
    </source>
</reference>
<evidence type="ECO:0000313" key="1">
    <source>
        <dbReference type="EMBL" id="MBE9118296.1"/>
    </source>
</evidence>
<name>A0A8J7DZ75_9CYAN</name>
<gene>
    <name evidence="1" type="ORF">IQ249_20600</name>
</gene>
<dbReference type="InterPro" id="IPR011990">
    <property type="entry name" value="TPR-like_helical_dom_sf"/>
</dbReference>
<accession>A0A8J7DZ75</accession>
<comment type="caution">
    <text evidence="1">The sequence shown here is derived from an EMBL/GenBank/DDBJ whole genome shotgun (WGS) entry which is preliminary data.</text>
</comment>
<dbReference type="RefSeq" id="WP_194031383.1">
    <property type="nucleotide sequence ID" value="NZ_JADEWZ010000042.1"/>
</dbReference>
<keyword evidence="2" id="KW-1185">Reference proteome</keyword>
<protein>
    <recommendedName>
        <fullName evidence="3">Tetratricopeptide repeat protein</fullName>
    </recommendedName>
</protein>
<organism evidence="1 2">
    <name type="scientific">Lusitaniella coriacea LEGE 07157</name>
    <dbReference type="NCBI Taxonomy" id="945747"/>
    <lineage>
        <taxon>Bacteria</taxon>
        <taxon>Bacillati</taxon>
        <taxon>Cyanobacteriota</taxon>
        <taxon>Cyanophyceae</taxon>
        <taxon>Spirulinales</taxon>
        <taxon>Lusitaniellaceae</taxon>
        <taxon>Lusitaniella</taxon>
    </lineage>
</organism>